<protein>
    <recommendedName>
        <fullName evidence="3">Aminoglycoside phosphotransferase domain-containing protein</fullName>
    </recommendedName>
</protein>
<dbReference type="RefSeq" id="WP_150416820.1">
    <property type="nucleotide sequence ID" value="NZ_VYQF01000011.1"/>
</dbReference>
<dbReference type="AlphaFoldDB" id="A0A5J5ICP4"/>
<dbReference type="InterPro" id="IPR011009">
    <property type="entry name" value="Kinase-like_dom_sf"/>
</dbReference>
<dbReference type="Proteomes" id="UP000326903">
    <property type="component" value="Unassembled WGS sequence"/>
</dbReference>
<proteinExistence type="predicted"/>
<organism evidence="1 2">
    <name type="scientific">Ginsengibacter hankyongi</name>
    <dbReference type="NCBI Taxonomy" id="2607284"/>
    <lineage>
        <taxon>Bacteria</taxon>
        <taxon>Pseudomonadati</taxon>
        <taxon>Bacteroidota</taxon>
        <taxon>Chitinophagia</taxon>
        <taxon>Chitinophagales</taxon>
        <taxon>Chitinophagaceae</taxon>
        <taxon>Ginsengibacter</taxon>
    </lineage>
</organism>
<keyword evidence="2" id="KW-1185">Reference proteome</keyword>
<evidence type="ECO:0000313" key="1">
    <source>
        <dbReference type="EMBL" id="KAA9035664.1"/>
    </source>
</evidence>
<comment type="caution">
    <text evidence="1">The sequence shown here is derived from an EMBL/GenBank/DDBJ whole genome shotgun (WGS) entry which is preliminary data.</text>
</comment>
<dbReference type="EMBL" id="VYQF01000011">
    <property type="protein sequence ID" value="KAA9035664.1"/>
    <property type="molecule type" value="Genomic_DNA"/>
</dbReference>
<evidence type="ECO:0000313" key="2">
    <source>
        <dbReference type="Proteomes" id="UP000326903"/>
    </source>
</evidence>
<reference evidence="1 2" key="1">
    <citation type="submission" date="2019-09" db="EMBL/GenBank/DDBJ databases">
        <title>Draft genome sequence of Ginsengibacter sp. BR5-29.</title>
        <authorList>
            <person name="Im W.-T."/>
        </authorList>
    </citation>
    <scope>NUCLEOTIDE SEQUENCE [LARGE SCALE GENOMIC DNA]</scope>
    <source>
        <strain evidence="1 2">BR5-29</strain>
    </source>
</reference>
<sequence>MPKNNHIESVVEHKVPLTEKVSFLMQPQSYPHPVTKVEAKETHMSWVFLVNGFAYKLKKPVTNSLFDFRTLEARLKNGIEEVRVNKRLADDIYLGIVPLVINEVGKLQIEGKGKIVDWLVKMKRISEKNFLHLAIKSQKPDKALVEEAAKVLTEFYKNASPVKIEPVLHRKKLKEDITSTHAELIKEIYHFSVALVEQISSTLLHFLDNHFLLFDKRIEDGKIIEAHGDLKPEHICLSPQSAFIDALEFNTELRIMDIAEELSFLDMECEMMGDLVTGQIFFNHYRKLSADDIPESLIFFYKSKKAFLRTYLVARHITEPSYKDDPKWMIRANAYLQLAKKYAYKLIP</sequence>
<gene>
    <name evidence="1" type="ORF">FW778_20790</name>
</gene>
<name>A0A5J5ICP4_9BACT</name>
<dbReference type="SUPFAM" id="SSF56112">
    <property type="entry name" value="Protein kinase-like (PK-like)"/>
    <property type="match status" value="1"/>
</dbReference>
<evidence type="ECO:0008006" key="3">
    <source>
        <dbReference type="Google" id="ProtNLM"/>
    </source>
</evidence>
<accession>A0A5J5ICP4</accession>